<dbReference type="InterPro" id="IPR036928">
    <property type="entry name" value="AS_sf"/>
</dbReference>
<comment type="similarity">
    <text evidence="1 8">Belongs to the amidase family. GatA subfamily.</text>
</comment>
<dbReference type="GO" id="GO:0006412">
    <property type="term" value="P:translation"/>
    <property type="evidence" value="ECO:0007669"/>
    <property type="project" value="UniProtKB-UniRule"/>
</dbReference>
<dbReference type="AlphaFoldDB" id="A0A0M8JQ44"/>
<dbReference type="PANTHER" id="PTHR11895:SF151">
    <property type="entry name" value="GLUTAMYL-TRNA(GLN) AMIDOTRANSFERASE SUBUNIT A"/>
    <property type="match status" value="1"/>
</dbReference>
<dbReference type="STRING" id="229921.ADN01_10730"/>
<reference evidence="10" key="1">
    <citation type="journal article" date="2015" name="Genome Announc.">
        <title>Draft Genome Sequences of Anaerolinea thermolimosa IMO-1, Bellilinea caldifistulae GOMI-1, Leptolinea tardivitalis YMTK-2, Levilinea saccharolytica KIBI-1, Longilinea arvoryzae KOME-1, Previously Described as Members of the Class Anaerolineae (Chloroflexi).</title>
        <authorList>
            <person name="Matsuura N."/>
            <person name="Tourlousse M.D."/>
            <person name="Ohashi A."/>
            <person name="Hugenholtz P."/>
            <person name="Sekiguchi Y."/>
        </authorList>
    </citation>
    <scope>NUCLEOTIDE SEQUENCE</scope>
    <source>
        <strain evidence="10">KIBI-1</strain>
    </source>
</reference>
<dbReference type="PANTHER" id="PTHR11895">
    <property type="entry name" value="TRANSAMIDASE"/>
    <property type="match status" value="1"/>
</dbReference>
<dbReference type="SUPFAM" id="SSF75304">
    <property type="entry name" value="Amidase signature (AS) enzymes"/>
    <property type="match status" value="1"/>
</dbReference>
<feature type="active site" description="Charge relay system" evidence="8">
    <location>
        <position position="95"/>
    </location>
</feature>
<dbReference type="HAMAP" id="MF_00120">
    <property type="entry name" value="GatA"/>
    <property type="match status" value="1"/>
</dbReference>
<dbReference type="Proteomes" id="UP000050501">
    <property type="component" value="Unassembled WGS sequence"/>
</dbReference>
<dbReference type="PROSITE" id="PS00571">
    <property type="entry name" value="AMIDASES"/>
    <property type="match status" value="1"/>
</dbReference>
<dbReference type="InterPro" id="IPR020556">
    <property type="entry name" value="Amidase_CS"/>
</dbReference>
<dbReference type="RefSeq" id="WP_062419553.1">
    <property type="nucleotide sequence ID" value="NZ_BBXZ01000171.1"/>
</dbReference>
<dbReference type="Pfam" id="PF01425">
    <property type="entry name" value="Amidase"/>
    <property type="match status" value="1"/>
</dbReference>
<evidence type="ECO:0000256" key="4">
    <source>
        <dbReference type="ARBA" id="ARBA00022840"/>
    </source>
</evidence>
<keyword evidence="10" id="KW-0808">Transferase</keyword>
<keyword evidence="2 8" id="KW-0436">Ligase</keyword>
<dbReference type="GO" id="GO:0050567">
    <property type="term" value="F:glutaminyl-tRNA synthase (glutamine-hydrolyzing) activity"/>
    <property type="evidence" value="ECO:0007669"/>
    <property type="project" value="UniProtKB-UniRule"/>
</dbReference>
<evidence type="ECO:0000259" key="9">
    <source>
        <dbReference type="Pfam" id="PF01425"/>
    </source>
</evidence>
<comment type="function">
    <text evidence="6 8">Allows the formation of correctly charged Gln-tRNA(Gln) through the transamidation of misacylated Glu-tRNA(Gln) in organisms which lack glutaminyl-tRNA synthetase. The reaction takes place in the presence of glutamine and ATP through an activated gamma-phospho-Glu-tRNA(Gln).</text>
</comment>
<keyword evidence="5 8" id="KW-0648">Protein biosynthesis</keyword>
<dbReference type="NCBIfam" id="TIGR00132">
    <property type="entry name" value="gatA"/>
    <property type="match status" value="1"/>
</dbReference>
<dbReference type="EMBL" id="LGCM01000038">
    <property type="protein sequence ID" value="KPL80950.1"/>
    <property type="molecule type" value="Genomic_DNA"/>
</dbReference>
<evidence type="ECO:0000256" key="5">
    <source>
        <dbReference type="ARBA" id="ARBA00022917"/>
    </source>
</evidence>
<evidence type="ECO:0000256" key="8">
    <source>
        <dbReference type="HAMAP-Rule" id="MF_00120"/>
    </source>
</evidence>
<dbReference type="InterPro" id="IPR023631">
    <property type="entry name" value="Amidase_dom"/>
</dbReference>
<feature type="active site" description="Charge relay system" evidence="8">
    <location>
        <position position="171"/>
    </location>
</feature>
<evidence type="ECO:0000313" key="10">
    <source>
        <dbReference type="EMBL" id="GAP19262.1"/>
    </source>
</evidence>
<keyword evidence="12" id="KW-1185">Reference proteome</keyword>
<evidence type="ECO:0000313" key="12">
    <source>
        <dbReference type="Proteomes" id="UP000050501"/>
    </source>
</evidence>
<dbReference type="InterPro" id="IPR000120">
    <property type="entry name" value="Amidase"/>
</dbReference>
<proteinExistence type="inferred from homology"/>
<evidence type="ECO:0000256" key="2">
    <source>
        <dbReference type="ARBA" id="ARBA00022598"/>
    </source>
</evidence>
<dbReference type="InterPro" id="IPR004412">
    <property type="entry name" value="GatA"/>
</dbReference>
<accession>A0A0M8JQ44</accession>
<dbReference type="OrthoDB" id="9811471at2"/>
<name>A0A0M8JQ44_9CHLR</name>
<evidence type="ECO:0000256" key="7">
    <source>
        <dbReference type="ARBA" id="ARBA00047407"/>
    </source>
</evidence>
<keyword evidence="3 8" id="KW-0547">Nucleotide-binding</keyword>
<dbReference type="GO" id="GO:0016740">
    <property type="term" value="F:transferase activity"/>
    <property type="evidence" value="ECO:0007669"/>
    <property type="project" value="UniProtKB-KW"/>
</dbReference>
<dbReference type="GO" id="GO:0005524">
    <property type="term" value="F:ATP binding"/>
    <property type="evidence" value="ECO:0007669"/>
    <property type="project" value="UniProtKB-KW"/>
</dbReference>
<keyword evidence="4 8" id="KW-0067">ATP-binding</keyword>
<sequence>MELCDLSAYEIAQHVRSQKATAVQVLESCLERIQKVDGRPGALDAGELTAEDRLRVHAFITLTEERARAQAEEVDRKVAAGEDPGLLAGVPVSIKDIFCVQGTPSTAASRILANFVSPYTATSVARMEEQGALVLGKVNLDEFTYGSSNESSAFQPCPRNPWNLNHVVGGSSGGSAASVAAGEVALSLGTDTAGSIRQPAAFCGVVGLKPTYGRVSRYGLIAFGSSLDCPGPMARDVTDAAMMLQTIAGPDPKDATSATVPVPDYIEALEEGVQGLRIGLSPDYFRIAIPDARTGKYHTEPVPAEFEQAVLRAAQVLAEMGAEIIEDVPMPNARYGIPAYFVISRVEAASNLHRFDGVKYGYRTQRTPADLRDLYRKTRAEGFGLQPKLRILMGMYVSAAQYSEQYYQRALRVRTLIRRDFDQAFDPDGAVYVDALLTPTTPTPAFPLEAVYGDSVMMQYADQLTVPANHAGIPGVSLPGGLTAEGLPIGIQLLGPDFREDTLLRIGRAYEVATQDDPWRQEEPQSAHL</sequence>
<evidence type="ECO:0000256" key="3">
    <source>
        <dbReference type="ARBA" id="ARBA00022741"/>
    </source>
</evidence>
<evidence type="ECO:0000313" key="11">
    <source>
        <dbReference type="EMBL" id="KPL80950.1"/>
    </source>
</evidence>
<comment type="catalytic activity">
    <reaction evidence="7 8">
        <text>L-glutamyl-tRNA(Gln) + L-glutamine + ATP + H2O = L-glutaminyl-tRNA(Gln) + L-glutamate + ADP + phosphate + H(+)</text>
        <dbReference type="Rhea" id="RHEA:17521"/>
        <dbReference type="Rhea" id="RHEA-COMP:9681"/>
        <dbReference type="Rhea" id="RHEA-COMP:9684"/>
        <dbReference type="ChEBI" id="CHEBI:15377"/>
        <dbReference type="ChEBI" id="CHEBI:15378"/>
        <dbReference type="ChEBI" id="CHEBI:29985"/>
        <dbReference type="ChEBI" id="CHEBI:30616"/>
        <dbReference type="ChEBI" id="CHEBI:43474"/>
        <dbReference type="ChEBI" id="CHEBI:58359"/>
        <dbReference type="ChEBI" id="CHEBI:78520"/>
        <dbReference type="ChEBI" id="CHEBI:78521"/>
        <dbReference type="ChEBI" id="CHEBI:456216"/>
        <dbReference type="EC" id="6.3.5.7"/>
    </reaction>
</comment>
<evidence type="ECO:0000256" key="6">
    <source>
        <dbReference type="ARBA" id="ARBA00025295"/>
    </source>
</evidence>
<dbReference type="EMBL" id="DF967975">
    <property type="protein sequence ID" value="GAP19262.1"/>
    <property type="molecule type" value="Genomic_DNA"/>
</dbReference>
<comment type="subunit">
    <text evidence="8">Heterotrimer of A, B and C subunits.</text>
</comment>
<protein>
    <recommendedName>
        <fullName evidence="8">Glutamyl-tRNA(Gln) amidotransferase subunit A</fullName>
        <shortName evidence="8">Glu-ADT subunit A</shortName>
        <ecNumber evidence="8">6.3.5.7</ecNumber>
    </recommendedName>
</protein>
<feature type="active site" description="Acyl-ester intermediate" evidence="8">
    <location>
        <position position="195"/>
    </location>
</feature>
<evidence type="ECO:0000256" key="1">
    <source>
        <dbReference type="ARBA" id="ARBA00008069"/>
    </source>
</evidence>
<dbReference type="PATRIC" id="fig|229921.5.peg.549"/>
<gene>
    <name evidence="8 11" type="primary">gatA</name>
    <name evidence="11" type="ORF">ADN01_10730</name>
    <name evidence="10" type="ORF">LSAC_03163</name>
</gene>
<dbReference type="Gene3D" id="3.90.1300.10">
    <property type="entry name" value="Amidase signature (AS) domain"/>
    <property type="match status" value="1"/>
</dbReference>
<dbReference type="EC" id="6.3.5.7" evidence="8"/>
<feature type="domain" description="Amidase" evidence="9">
    <location>
        <begin position="55"/>
        <end position="504"/>
    </location>
</feature>
<organism evidence="10">
    <name type="scientific">Levilinea saccharolytica</name>
    <dbReference type="NCBI Taxonomy" id="229921"/>
    <lineage>
        <taxon>Bacteria</taxon>
        <taxon>Bacillati</taxon>
        <taxon>Chloroflexota</taxon>
        <taxon>Anaerolineae</taxon>
        <taxon>Anaerolineales</taxon>
        <taxon>Anaerolineaceae</taxon>
        <taxon>Levilinea</taxon>
    </lineage>
</organism>
<dbReference type="GO" id="GO:0030956">
    <property type="term" value="C:glutamyl-tRNA(Gln) amidotransferase complex"/>
    <property type="evidence" value="ECO:0007669"/>
    <property type="project" value="InterPro"/>
</dbReference>
<reference evidence="11 12" key="2">
    <citation type="submission" date="2015-07" db="EMBL/GenBank/DDBJ databases">
        <title>Genome sequence of Levilinea saccharolytica DSM 16555.</title>
        <authorList>
            <person name="Hemp J."/>
            <person name="Ward L.M."/>
            <person name="Pace L.A."/>
            <person name="Fischer W.W."/>
        </authorList>
    </citation>
    <scope>NUCLEOTIDE SEQUENCE [LARGE SCALE GENOMIC DNA]</scope>
    <source>
        <strain evidence="11 12">KIBI-1</strain>
    </source>
</reference>